<reference evidence="2" key="1">
    <citation type="submission" date="2020-04" db="EMBL/GenBank/DDBJ databases">
        <authorList>
            <person name="Chiriac C."/>
            <person name="Salcher M."/>
            <person name="Ghai R."/>
            <person name="Kavagutti S V."/>
        </authorList>
    </citation>
    <scope>NUCLEOTIDE SEQUENCE</scope>
</reference>
<evidence type="ECO:0000313" key="1">
    <source>
        <dbReference type="EMBL" id="CAB4151686.1"/>
    </source>
</evidence>
<dbReference type="EMBL" id="LR796557">
    <property type="protein sequence ID" value="CAB4151686.1"/>
    <property type="molecule type" value="Genomic_DNA"/>
</dbReference>
<name>A0A6J5NL13_9CAUD</name>
<gene>
    <name evidence="1" type="ORF">UFOVP590_30</name>
    <name evidence="2" type="ORF">UFOVP685_54</name>
    <name evidence="3" type="ORF">UFOVP750_59</name>
</gene>
<evidence type="ECO:0000313" key="2">
    <source>
        <dbReference type="EMBL" id="CAB4157895.1"/>
    </source>
</evidence>
<proteinExistence type="predicted"/>
<evidence type="ECO:0000313" key="3">
    <source>
        <dbReference type="EMBL" id="CAB5225647.1"/>
    </source>
</evidence>
<protein>
    <submittedName>
        <fullName evidence="2">Uncharacterized protein</fullName>
    </submittedName>
</protein>
<organism evidence="2">
    <name type="scientific">uncultured Caudovirales phage</name>
    <dbReference type="NCBI Taxonomy" id="2100421"/>
    <lineage>
        <taxon>Viruses</taxon>
        <taxon>Duplodnaviria</taxon>
        <taxon>Heunggongvirae</taxon>
        <taxon>Uroviricota</taxon>
        <taxon>Caudoviricetes</taxon>
        <taxon>Peduoviridae</taxon>
        <taxon>Maltschvirus</taxon>
        <taxon>Maltschvirus maltsch</taxon>
    </lineage>
</organism>
<sequence>MKTNYKDLPTIGEAVHEEIELTRYLMNSLANYVGNKPVDRRVLIASISQICKLVFTNQTPFNIKEQCEEIDMFCEFLKNHALRDAVRS</sequence>
<accession>A0A6J5NL13</accession>
<dbReference type="EMBL" id="LR798345">
    <property type="protein sequence ID" value="CAB5225647.1"/>
    <property type="molecule type" value="Genomic_DNA"/>
</dbReference>
<dbReference type="EMBL" id="LR796656">
    <property type="protein sequence ID" value="CAB4157895.1"/>
    <property type="molecule type" value="Genomic_DNA"/>
</dbReference>